<proteinExistence type="predicted"/>
<evidence type="ECO:0000313" key="2">
    <source>
        <dbReference type="Proteomes" id="UP000092382"/>
    </source>
</evidence>
<name>A0A1B7VVL6_APHFL</name>
<protein>
    <submittedName>
        <fullName evidence="1">Uncharacterized protein</fullName>
    </submittedName>
</protein>
<dbReference type="STRING" id="1803587.GCA_001593825_00422"/>
<comment type="caution">
    <text evidence="1">The sequence shown here is derived from an EMBL/GenBank/DDBJ whole genome shotgun (WGS) entry which is preliminary data.</text>
</comment>
<reference evidence="1 2" key="1">
    <citation type="submission" date="2015-09" db="EMBL/GenBank/DDBJ databases">
        <title>Whole genome shotgun sequence assembly of Aphanizomenon flos-aquae UKL13.</title>
        <authorList>
            <person name="Driscoll C."/>
        </authorList>
    </citation>
    <scope>NUCLEOTIDE SEQUENCE [LARGE SCALE GENOMIC DNA]</scope>
    <source>
        <strain evidence="1">MDT13</strain>
    </source>
</reference>
<dbReference type="EMBL" id="LJOY01000040">
    <property type="protein sequence ID" value="OBQ24950.1"/>
    <property type="molecule type" value="Genomic_DNA"/>
</dbReference>
<sequence length="86" mass="9914">MDITPNKPSTQFLSSEESAQVDAALLSSPEKFLTRLTISSLRTLQHIAKEYDISIEELTTKQIITWFENDAKVRREKGIEEAFLKW</sequence>
<organism evidence="1 2">
    <name type="scientific">Aphanizomenon flos-aquae LD13</name>
    <dbReference type="NCBI Taxonomy" id="1710894"/>
    <lineage>
        <taxon>Bacteria</taxon>
        <taxon>Bacillati</taxon>
        <taxon>Cyanobacteriota</taxon>
        <taxon>Cyanophyceae</taxon>
        <taxon>Nostocales</taxon>
        <taxon>Aphanizomenonaceae</taxon>
        <taxon>Aphanizomenon</taxon>
    </lineage>
</organism>
<gene>
    <name evidence="1" type="ORF">AN481_12495</name>
</gene>
<dbReference type="PANTHER" id="PTHR36382:SF2">
    <property type="entry name" value="OS04G0635700 PROTEIN"/>
    <property type="match status" value="1"/>
</dbReference>
<dbReference type="Proteomes" id="UP000092382">
    <property type="component" value="Unassembled WGS sequence"/>
</dbReference>
<dbReference type="PANTHER" id="PTHR36382">
    <property type="entry name" value="OSJNBA0043L09.26 PROTEIN"/>
    <property type="match status" value="1"/>
</dbReference>
<dbReference type="AlphaFoldDB" id="A0A1B7VVL6"/>
<accession>A0A1B7VVL6</accession>
<dbReference type="PATRIC" id="fig|1710894.3.peg.260"/>
<evidence type="ECO:0000313" key="1">
    <source>
        <dbReference type="EMBL" id="OBQ24950.1"/>
    </source>
</evidence>